<proteinExistence type="predicted"/>
<evidence type="ECO:0000313" key="1">
    <source>
        <dbReference type="EMBL" id="GBL73609.1"/>
    </source>
</evidence>
<accession>A0A4Y2A2H8</accession>
<dbReference type="Proteomes" id="UP000499080">
    <property type="component" value="Unassembled WGS sequence"/>
</dbReference>
<reference evidence="1 2" key="1">
    <citation type="journal article" date="2019" name="Sci. Rep.">
        <title>Orb-weaving spider Araneus ventricosus genome elucidates the spidroin gene catalogue.</title>
        <authorList>
            <person name="Kono N."/>
            <person name="Nakamura H."/>
            <person name="Ohtoshi R."/>
            <person name="Moran D.A.P."/>
            <person name="Shinohara A."/>
            <person name="Yoshida Y."/>
            <person name="Fujiwara M."/>
            <person name="Mori M."/>
            <person name="Tomita M."/>
            <person name="Arakawa K."/>
        </authorList>
    </citation>
    <scope>NUCLEOTIDE SEQUENCE [LARGE SCALE GENOMIC DNA]</scope>
</reference>
<organism evidence="1 2">
    <name type="scientific">Araneus ventricosus</name>
    <name type="common">Orbweaver spider</name>
    <name type="synonym">Epeira ventricosa</name>
    <dbReference type="NCBI Taxonomy" id="182803"/>
    <lineage>
        <taxon>Eukaryota</taxon>
        <taxon>Metazoa</taxon>
        <taxon>Ecdysozoa</taxon>
        <taxon>Arthropoda</taxon>
        <taxon>Chelicerata</taxon>
        <taxon>Arachnida</taxon>
        <taxon>Araneae</taxon>
        <taxon>Araneomorphae</taxon>
        <taxon>Entelegynae</taxon>
        <taxon>Araneoidea</taxon>
        <taxon>Araneidae</taxon>
        <taxon>Araneus</taxon>
    </lineage>
</organism>
<comment type="caution">
    <text evidence="1">The sequence shown here is derived from an EMBL/GenBank/DDBJ whole genome shotgun (WGS) entry which is preliminary data.</text>
</comment>
<keyword evidence="2" id="KW-1185">Reference proteome</keyword>
<gene>
    <name evidence="1" type="ORF">AVEN_230619_1</name>
</gene>
<dbReference type="EMBL" id="BGPR01000004">
    <property type="protein sequence ID" value="GBL73609.1"/>
    <property type="molecule type" value="Genomic_DNA"/>
</dbReference>
<name>A0A4Y2A2H8_ARAVE</name>
<dbReference type="AlphaFoldDB" id="A0A4Y2A2H8"/>
<protein>
    <submittedName>
        <fullName evidence="1">Uncharacterized protein</fullName>
    </submittedName>
</protein>
<evidence type="ECO:0000313" key="2">
    <source>
        <dbReference type="Proteomes" id="UP000499080"/>
    </source>
</evidence>
<sequence>MRRPGSVHKTGGFRLLETSGELDFTYAGERQVSLRSTLAGIASSDRLTDRPGPRAHLVGVYIELQNYIEFSSAAQHCRKGVPVRSGSTTPLLPVLRSAAADTTDLVAGIDVMTSNGKKTQIILNVPTEDTQLIPSCRDFY</sequence>